<organism evidence="8">
    <name type="scientific">invertebrate metagenome</name>
    <dbReference type="NCBI Taxonomy" id="1711999"/>
    <lineage>
        <taxon>unclassified sequences</taxon>
        <taxon>metagenomes</taxon>
        <taxon>organismal metagenomes</taxon>
    </lineage>
</organism>
<dbReference type="AlphaFoldDB" id="A0A2H9TB74"/>
<dbReference type="Pfam" id="PF00072">
    <property type="entry name" value="Response_reg"/>
    <property type="match status" value="1"/>
</dbReference>
<dbReference type="InterPro" id="IPR003593">
    <property type="entry name" value="AAA+_ATPase"/>
</dbReference>
<dbReference type="GO" id="GO:0043565">
    <property type="term" value="F:sequence-specific DNA binding"/>
    <property type="evidence" value="ECO:0007669"/>
    <property type="project" value="InterPro"/>
</dbReference>
<dbReference type="GO" id="GO:0000160">
    <property type="term" value="P:phosphorelay signal transduction system"/>
    <property type="evidence" value="ECO:0007669"/>
    <property type="project" value="InterPro"/>
</dbReference>
<keyword evidence="5" id="KW-0804">Transcription</keyword>
<dbReference type="GO" id="GO:0006355">
    <property type="term" value="P:regulation of DNA-templated transcription"/>
    <property type="evidence" value="ECO:0007669"/>
    <property type="project" value="InterPro"/>
</dbReference>
<dbReference type="Gene3D" id="3.40.50.300">
    <property type="entry name" value="P-loop containing nucleotide triphosphate hydrolases"/>
    <property type="match status" value="1"/>
</dbReference>
<dbReference type="PANTHER" id="PTHR32071">
    <property type="entry name" value="TRANSCRIPTIONAL REGULATORY PROTEIN"/>
    <property type="match status" value="1"/>
</dbReference>
<dbReference type="SUPFAM" id="SSF52172">
    <property type="entry name" value="CheY-like"/>
    <property type="match status" value="1"/>
</dbReference>
<dbReference type="PROSITE" id="PS50110">
    <property type="entry name" value="RESPONSE_REGULATORY"/>
    <property type="match status" value="1"/>
</dbReference>
<dbReference type="PROSITE" id="PS00676">
    <property type="entry name" value="SIGMA54_INTERACT_2"/>
    <property type="match status" value="1"/>
</dbReference>
<dbReference type="SUPFAM" id="SSF52540">
    <property type="entry name" value="P-loop containing nucleoside triphosphate hydrolases"/>
    <property type="match status" value="1"/>
</dbReference>
<dbReference type="Gene3D" id="1.10.10.60">
    <property type="entry name" value="Homeodomain-like"/>
    <property type="match status" value="1"/>
</dbReference>
<keyword evidence="3" id="KW-0805">Transcription regulation</keyword>
<dbReference type="SMART" id="SM00382">
    <property type="entry name" value="AAA"/>
    <property type="match status" value="1"/>
</dbReference>
<proteinExistence type="predicted"/>
<reference evidence="8" key="1">
    <citation type="journal article" date="2017" name="Appl. Environ. Microbiol.">
        <title>Molecular characterization of an Endozoicomonas-like organism causing infection in king scallop Pecten maximus L.</title>
        <authorList>
            <person name="Cano I."/>
            <person name="van Aerle R."/>
            <person name="Ross S."/>
            <person name="Verner-Jeffreys D.W."/>
            <person name="Paley R.K."/>
            <person name="Rimmer G."/>
            <person name="Ryder D."/>
            <person name="Hooper P."/>
            <person name="Stone D."/>
            <person name="Feist S.W."/>
        </authorList>
    </citation>
    <scope>NUCLEOTIDE SEQUENCE</scope>
</reference>
<evidence type="ECO:0000259" key="6">
    <source>
        <dbReference type="PROSITE" id="PS50045"/>
    </source>
</evidence>
<dbReference type="CDD" id="cd17572">
    <property type="entry name" value="REC_NtrC1-like"/>
    <property type="match status" value="1"/>
</dbReference>
<dbReference type="InterPro" id="IPR009057">
    <property type="entry name" value="Homeodomain-like_sf"/>
</dbReference>
<evidence type="ECO:0000259" key="7">
    <source>
        <dbReference type="PROSITE" id="PS50110"/>
    </source>
</evidence>
<accession>A0A2H9TB74</accession>
<evidence type="ECO:0000256" key="5">
    <source>
        <dbReference type="ARBA" id="ARBA00023163"/>
    </source>
</evidence>
<keyword evidence="1" id="KW-0547">Nucleotide-binding</keyword>
<dbReference type="InterPro" id="IPR011006">
    <property type="entry name" value="CheY-like_superfamily"/>
</dbReference>
<evidence type="ECO:0000256" key="4">
    <source>
        <dbReference type="ARBA" id="ARBA00023125"/>
    </source>
</evidence>
<evidence type="ECO:0000256" key="1">
    <source>
        <dbReference type="ARBA" id="ARBA00022741"/>
    </source>
</evidence>
<evidence type="ECO:0000313" key="8">
    <source>
        <dbReference type="EMBL" id="PJE80447.1"/>
    </source>
</evidence>
<dbReference type="InterPro" id="IPR027417">
    <property type="entry name" value="P-loop_NTPase"/>
</dbReference>
<keyword evidence="2" id="KW-0067">ATP-binding</keyword>
<protein>
    <submittedName>
        <fullName evidence="8">Regulatory protein LuxO</fullName>
    </submittedName>
</protein>
<dbReference type="SMART" id="SM00448">
    <property type="entry name" value="REC"/>
    <property type="match status" value="1"/>
</dbReference>
<dbReference type="InterPro" id="IPR058031">
    <property type="entry name" value="AAA_lid_NorR"/>
</dbReference>
<dbReference type="CDD" id="cd00009">
    <property type="entry name" value="AAA"/>
    <property type="match status" value="1"/>
</dbReference>
<dbReference type="SUPFAM" id="SSF46689">
    <property type="entry name" value="Homeodomain-like"/>
    <property type="match status" value="1"/>
</dbReference>
<dbReference type="Pfam" id="PF00158">
    <property type="entry name" value="Sigma54_activat"/>
    <property type="match status" value="1"/>
</dbReference>
<dbReference type="GO" id="GO:0005524">
    <property type="term" value="F:ATP binding"/>
    <property type="evidence" value="ECO:0007669"/>
    <property type="project" value="UniProtKB-KW"/>
</dbReference>
<sequence>MPSDYRERPCVLLVEDAAPLAAMYQQYLKKLPVDVDHAATLVNAKKCILDRQPQLILLDLKLPDGNGTDLLRWLREEQRSSPVVILTAHSSVDVAVEMMQLGASDFIEKPVTASRLITTIRNLLEQSRLQQVIHDYEKNCVRDYYEGFVGSSLPMQAVYRTVDAAATSKASVFITGESGTGKEVCAEAIHRQSKRSDKPFIVLNCGAIPQDLMESEIFGHIKGAFTGAMNDRKGAAILADGGTLFLDEIGEMPMALQTKLLRFVQTGRFCKVGSNKEETVDIRFICATNRDPMKAIEEGVFREDLYYRLYVIPINLPPLRDRTEDIVAIACHFLKQFAEEEEKSFSSLDQEVRQLLCQYAWPGNVRQLQNVLRNMVVLYNDTVVRKEYLPAFFHEISQCGMSDSSEGARIQSALGAEAAVKPDKKVWPTECVLTEEVQPLSVVEREVIEHTLTLCDGNIPKAAALLEINPSTIYRKKQQWQVIDTGEQVDLLET</sequence>
<dbReference type="Pfam" id="PF02954">
    <property type="entry name" value="HTH_8"/>
    <property type="match status" value="1"/>
</dbReference>
<evidence type="ECO:0000256" key="2">
    <source>
        <dbReference type="ARBA" id="ARBA00022840"/>
    </source>
</evidence>
<dbReference type="PROSITE" id="PS50045">
    <property type="entry name" value="SIGMA54_INTERACT_4"/>
    <property type="match status" value="1"/>
</dbReference>
<comment type="caution">
    <text evidence="8">The sequence shown here is derived from an EMBL/GenBank/DDBJ whole genome shotgun (WGS) entry which is preliminary data.</text>
</comment>
<dbReference type="InterPro" id="IPR002197">
    <property type="entry name" value="HTH_Fis"/>
</dbReference>
<dbReference type="InterPro" id="IPR025944">
    <property type="entry name" value="Sigma_54_int_dom_CS"/>
</dbReference>
<dbReference type="Gene3D" id="1.10.8.60">
    <property type="match status" value="1"/>
</dbReference>
<dbReference type="Gene3D" id="3.40.50.2300">
    <property type="match status" value="1"/>
</dbReference>
<evidence type="ECO:0000256" key="3">
    <source>
        <dbReference type="ARBA" id="ARBA00023015"/>
    </source>
</evidence>
<gene>
    <name evidence="8" type="primary">luxO</name>
    <name evidence="8" type="ORF">CI610_00582</name>
</gene>
<feature type="domain" description="Sigma-54 factor interaction" evidence="6">
    <location>
        <begin position="148"/>
        <end position="377"/>
    </location>
</feature>
<feature type="domain" description="Response regulatory" evidence="7">
    <location>
        <begin position="10"/>
        <end position="124"/>
    </location>
</feature>
<dbReference type="Pfam" id="PF25601">
    <property type="entry name" value="AAA_lid_14"/>
    <property type="match status" value="1"/>
</dbReference>
<dbReference type="FunFam" id="3.40.50.300:FF:000006">
    <property type="entry name" value="DNA-binding transcriptional regulator NtrC"/>
    <property type="match status" value="1"/>
</dbReference>
<dbReference type="InterPro" id="IPR001789">
    <property type="entry name" value="Sig_transdc_resp-reg_receiver"/>
</dbReference>
<name>A0A2H9TB74_9ZZZZ</name>
<dbReference type="PROSITE" id="PS00688">
    <property type="entry name" value="SIGMA54_INTERACT_3"/>
    <property type="match status" value="1"/>
</dbReference>
<dbReference type="InterPro" id="IPR025943">
    <property type="entry name" value="Sigma_54_int_dom_ATP-bd_2"/>
</dbReference>
<dbReference type="InterPro" id="IPR002078">
    <property type="entry name" value="Sigma_54_int"/>
</dbReference>
<dbReference type="EMBL" id="NSIT01000017">
    <property type="protein sequence ID" value="PJE80447.1"/>
    <property type="molecule type" value="Genomic_DNA"/>
</dbReference>
<keyword evidence="4" id="KW-0238">DNA-binding</keyword>
<dbReference type="PANTHER" id="PTHR32071:SF117">
    <property type="entry name" value="PTS-DEPENDENT DIHYDROXYACETONE KINASE OPERON REGULATORY PROTEIN-RELATED"/>
    <property type="match status" value="1"/>
</dbReference>